<dbReference type="Proteomes" id="UP000639772">
    <property type="component" value="Unassembled WGS sequence"/>
</dbReference>
<accession>A0A835V392</accession>
<proteinExistence type="predicted"/>
<comment type="caution">
    <text evidence="2">The sequence shown here is derived from an EMBL/GenBank/DDBJ whole genome shotgun (WGS) entry which is preliminary data.</text>
</comment>
<dbReference type="EMBL" id="JADCNM010000005">
    <property type="protein sequence ID" value="KAG0483832.1"/>
    <property type="molecule type" value="Genomic_DNA"/>
</dbReference>
<evidence type="ECO:0000313" key="3">
    <source>
        <dbReference type="Proteomes" id="UP000639772"/>
    </source>
</evidence>
<gene>
    <name evidence="2" type="ORF">HPP92_011916</name>
</gene>
<evidence type="ECO:0000313" key="2">
    <source>
        <dbReference type="EMBL" id="KAG0483832.1"/>
    </source>
</evidence>
<sequence length="85" mass="9488">MEQIKDGKNKFESSARKKGSHLPERAAECGSDDAWSVNDNFGGATRCCSSRQRVGIVILIFLPITTQSEEHDKSRRKATTPSTRY</sequence>
<protein>
    <submittedName>
        <fullName evidence="2">Uncharacterized protein</fullName>
    </submittedName>
</protein>
<feature type="region of interest" description="Disordered" evidence="1">
    <location>
        <begin position="1"/>
        <end position="26"/>
    </location>
</feature>
<organism evidence="2 3">
    <name type="scientific">Vanilla planifolia</name>
    <name type="common">Vanilla</name>
    <dbReference type="NCBI Taxonomy" id="51239"/>
    <lineage>
        <taxon>Eukaryota</taxon>
        <taxon>Viridiplantae</taxon>
        <taxon>Streptophyta</taxon>
        <taxon>Embryophyta</taxon>
        <taxon>Tracheophyta</taxon>
        <taxon>Spermatophyta</taxon>
        <taxon>Magnoliopsida</taxon>
        <taxon>Liliopsida</taxon>
        <taxon>Asparagales</taxon>
        <taxon>Orchidaceae</taxon>
        <taxon>Vanilloideae</taxon>
        <taxon>Vanilleae</taxon>
        <taxon>Vanilla</taxon>
    </lineage>
</organism>
<evidence type="ECO:0000256" key="1">
    <source>
        <dbReference type="SAM" id="MobiDB-lite"/>
    </source>
</evidence>
<dbReference type="AlphaFoldDB" id="A0A835V392"/>
<reference evidence="2 3" key="1">
    <citation type="journal article" date="2020" name="Nat. Food">
        <title>A phased Vanilla planifolia genome enables genetic improvement of flavour and production.</title>
        <authorList>
            <person name="Hasing T."/>
            <person name="Tang H."/>
            <person name="Brym M."/>
            <person name="Khazi F."/>
            <person name="Huang T."/>
            <person name="Chambers A.H."/>
        </authorList>
    </citation>
    <scope>NUCLEOTIDE SEQUENCE [LARGE SCALE GENOMIC DNA]</scope>
    <source>
        <tissue evidence="2">Leaf</tissue>
    </source>
</reference>
<name>A0A835V392_VANPL</name>